<accession>A0A5C3Q8Z4</accession>
<reference evidence="2 3" key="1">
    <citation type="journal article" date="2019" name="Nat. Ecol. Evol.">
        <title>Megaphylogeny resolves global patterns of mushroom evolution.</title>
        <authorList>
            <person name="Varga T."/>
            <person name="Krizsan K."/>
            <person name="Foldi C."/>
            <person name="Dima B."/>
            <person name="Sanchez-Garcia M."/>
            <person name="Sanchez-Ramirez S."/>
            <person name="Szollosi G.J."/>
            <person name="Szarkandi J.G."/>
            <person name="Papp V."/>
            <person name="Albert L."/>
            <person name="Andreopoulos W."/>
            <person name="Angelini C."/>
            <person name="Antonin V."/>
            <person name="Barry K.W."/>
            <person name="Bougher N.L."/>
            <person name="Buchanan P."/>
            <person name="Buyck B."/>
            <person name="Bense V."/>
            <person name="Catcheside P."/>
            <person name="Chovatia M."/>
            <person name="Cooper J."/>
            <person name="Damon W."/>
            <person name="Desjardin D."/>
            <person name="Finy P."/>
            <person name="Geml J."/>
            <person name="Haridas S."/>
            <person name="Hughes K."/>
            <person name="Justo A."/>
            <person name="Karasinski D."/>
            <person name="Kautmanova I."/>
            <person name="Kiss B."/>
            <person name="Kocsube S."/>
            <person name="Kotiranta H."/>
            <person name="LaButti K.M."/>
            <person name="Lechner B.E."/>
            <person name="Liimatainen K."/>
            <person name="Lipzen A."/>
            <person name="Lukacs Z."/>
            <person name="Mihaltcheva S."/>
            <person name="Morgado L.N."/>
            <person name="Niskanen T."/>
            <person name="Noordeloos M.E."/>
            <person name="Ohm R.A."/>
            <person name="Ortiz-Santana B."/>
            <person name="Ovrebo C."/>
            <person name="Racz N."/>
            <person name="Riley R."/>
            <person name="Savchenko A."/>
            <person name="Shiryaev A."/>
            <person name="Soop K."/>
            <person name="Spirin V."/>
            <person name="Szebenyi C."/>
            <person name="Tomsovsky M."/>
            <person name="Tulloss R.E."/>
            <person name="Uehling J."/>
            <person name="Grigoriev I.V."/>
            <person name="Vagvolgyi C."/>
            <person name="Papp T."/>
            <person name="Martin F.M."/>
            <person name="Miettinen O."/>
            <person name="Hibbett D.S."/>
            <person name="Nagy L.G."/>
        </authorList>
    </citation>
    <scope>NUCLEOTIDE SEQUENCE [LARGE SCALE GENOMIC DNA]</scope>
    <source>
        <strain evidence="2 3">CBS 309.79</strain>
    </source>
</reference>
<evidence type="ECO:0000313" key="2">
    <source>
        <dbReference type="EMBL" id="TFK97539.1"/>
    </source>
</evidence>
<keyword evidence="3" id="KW-1185">Reference proteome</keyword>
<sequence length="233" mass="24691">MNSTTYEEAISNSTVFKQLVDTLQDFGRLPIARIEEAASECHEAIKACVSQLTLRENGLHTSQKKLATLRLLTLGNRTRNGSAANEVFETGVGAIEELTQEIARQTRDHTVAKFFNGVDKSLTLATHIEVIDSVIRSLEDAFHANAAKVDNRSSLGGGDPPSYSTDNARDGNGNAPPSAMIIQGANVHIVVSGGAFAGNVARGSRGQGIYFGAENANITAFGAVGCNNVAECR</sequence>
<evidence type="ECO:0000313" key="3">
    <source>
        <dbReference type="Proteomes" id="UP000305067"/>
    </source>
</evidence>
<gene>
    <name evidence="2" type="ORF">BDV98DRAFT_574211</name>
</gene>
<dbReference type="EMBL" id="ML178846">
    <property type="protein sequence ID" value="TFK97539.1"/>
    <property type="molecule type" value="Genomic_DNA"/>
</dbReference>
<organism evidence="2 3">
    <name type="scientific">Pterulicium gracile</name>
    <dbReference type="NCBI Taxonomy" id="1884261"/>
    <lineage>
        <taxon>Eukaryota</taxon>
        <taxon>Fungi</taxon>
        <taxon>Dikarya</taxon>
        <taxon>Basidiomycota</taxon>
        <taxon>Agaricomycotina</taxon>
        <taxon>Agaricomycetes</taxon>
        <taxon>Agaricomycetidae</taxon>
        <taxon>Agaricales</taxon>
        <taxon>Pleurotineae</taxon>
        <taxon>Pterulaceae</taxon>
        <taxon>Pterulicium</taxon>
    </lineage>
</organism>
<protein>
    <submittedName>
        <fullName evidence="2">Uncharacterized protein</fullName>
    </submittedName>
</protein>
<proteinExistence type="predicted"/>
<evidence type="ECO:0000256" key="1">
    <source>
        <dbReference type="SAM" id="MobiDB-lite"/>
    </source>
</evidence>
<name>A0A5C3Q8Z4_9AGAR</name>
<dbReference type="Proteomes" id="UP000305067">
    <property type="component" value="Unassembled WGS sequence"/>
</dbReference>
<dbReference type="AlphaFoldDB" id="A0A5C3Q8Z4"/>
<feature type="region of interest" description="Disordered" evidence="1">
    <location>
        <begin position="150"/>
        <end position="177"/>
    </location>
</feature>